<dbReference type="AlphaFoldDB" id="A0A0F5FMH0"/>
<reference evidence="1 2" key="1">
    <citation type="submission" date="2015-03" db="EMBL/GenBank/DDBJ databases">
        <authorList>
            <person name="Hassan Y."/>
            <person name="Lepp D."/>
            <person name="Li X.-Z."/>
            <person name="Zhou T."/>
        </authorList>
    </citation>
    <scope>NUCLEOTIDE SEQUENCE [LARGE SCALE GENOMIC DNA]</scope>
    <source>
        <strain evidence="1 2">IPL18</strain>
    </source>
</reference>
<comment type="caution">
    <text evidence="1">The sequence shown here is derived from an EMBL/GenBank/DDBJ whole genome shotgun (WGS) entry which is preliminary data.</text>
</comment>
<name>A0A0F5FMH0_9HYPH</name>
<dbReference type="RefSeq" id="WP_046104105.1">
    <property type="nucleotide sequence ID" value="NZ_JZEY01000054.1"/>
</dbReference>
<evidence type="ECO:0000313" key="2">
    <source>
        <dbReference type="Proteomes" id="UP000033649"/>
    </source>
</evidence>
<keyword evidence="2" id="KW-1185">Reference proteome</keyword>
<dbReference type="Proteomes" id="UP000033649">
    <property type="component" value="Unassembled WGS sequence"/>
</dbReference>
<dbReference type="STRING" id="429727.VE26_05610"/>
<dbReference type="PATRIC" id="fig|429727.3.peg.1160"/>
<evidence type="ECO:0000313" key="1">
    <source>
        <dbReference type="EMBL" id="KKB09412.1"/>
    </source>
</evidence>
<organism evidence="1 2">
    <name type="scientific">Devosia chinhatensis</name>
    <dbReference type="NCBI Taxonomy" id="429727"/>
    <lineage>
        <taxon>Bacteria</taxon>
        <taxon>Pseudomonadati</taxon>
        <taxon>Pseudomonadota</taxon>
        <taxon>Alphaproteobacteria</taxon>
        <taxon>Hyphomicrobiales</taxon>
        <taxon>Devosiaceae</taxon>
        <taxon>Devosia</taxon>
    </lineage>
</organism>
<accession>A0A0F5FMH0</accession>
<dbReference type="EMBL" id="JZEY01000054">
    <property type="protein sequence ID" value="KKB09412.1"/>
    <property type="molecule type" value="Genomic_DNA"/>
</dbReference>
<dbReference type="OrthoDB" id="7770859at2"/>
<sequence>MVRLLDAATQGAVRDRSRIIPRDFVLFSLTDDETFTSYGFTNFGEDVSVNVVLNGAGDVGNYAFYGDNAPLQSIDAIPLKIGLEVDTIQVVMNPLHPIVQIMARGNEQALRTARVQIFRGYLDPASMLLVANPRSRFLGQVNTAPERVAAVGGQSVRTINVRSHTHEMTRTSPAKKSDETYKLRSGDRFGQYSGTAGKWELWWGEVKGATS</sequence>
<proteinExistence type="predicted"/>
<gene>
    <name evidence="1" type="ORF">VE26_05610</name>
</gene>
<protein>
    <submittedName>
        <fullName evidence="1">Uncharacterized protein</fullName>
    </submittedName>
</protein>